<evidence type="ECO:0000313" key="12">
    <source>
        <dbReference type="EMBL" id="CCF58437.1"/>
    </source>
</evidence>
<evidence type="ECO:0000256" key="5">
    <source>
        <dbReference type="ARBA" id="ARBA00022777"/>
    </source>
</evidence>
<dbReference type="PANTHER" id="PTHR43895">
    <property type="entry name" value="CALCIUM/CALMODULIN-DEPENDENT PROTEIN KINASE KINASE-RELATED"/>
    <property type="match status" value="1"/>
</dbReference>
<name>H2AVN7_KAZAF</name>
<reference evidence="12 13" key="1">
    <citation type="journal article" date="2011" name="Proc. Natl. Acad. Sci. U.S.A.">
        <title>Evolutionary erosion of yeast sex chromosomes by mating-type switching accidents.</title>
        <authorList>
            <person name="Gordon J.L."/>
            <person name="Armisen D."/>
            <person name="Proux-Wera E."/>
            <person name="Oheigeartaigh S.S."/>
            <person name="Byrne K.P."/>
            <person name="Wolfe K.H."/>
        </authorList>
    </citation>
    <scope>NUCLEOTIDE SEQUENCE [LARGE SCALE GENOMIC DNA]</scope>
    <source>
        <strain evidence="13">ATCC 22294 / BCRC 22015 / CBS 2517 / CECT 1963 / NBRC 1671 / NRRL Y-8276</strain>
    </source>
</reference>
<accession>H2AVN7</accession>
<dbReference type="OrthoDB" id="541276at2759"/>
<evidence type="ECO:0000256" key="9">
    <source>
        <dbReference type="PROSITE-ProRule" id="PRU10141"/>
    </source>
</evidence>
<dbReference type="InterPro" id="IPR000719">
    <property type="entry name" value="Prot_kinase_dom"/>
</dbReference>
<sequence length="424" mass="48343">MFTNYQVNNFKILEEVGSGAYGLVFHVIDTITFSDFAMKVIIKSRIDCTEDRRDLLTIELLKCFNKYGDDYLDNKIFLPAIDLHSIKSLTPEQLEHIPHYKEISLQLKVHAHKNVVTIHQVLESELATFIIMDYYPVDLFTAIVDQERFIMDGLLVKQVFLQLCSAIAYCHKLNVYHCDIKPENLLLDNDDNLVICDFGLATTSKYLVPNVSVGSSYYMAPERILSINNTNKFLTMNSDIWSLGIILINLVCIRNPWLKAHQTGDSTFSYFMRDQSILMKILPISDELFEVINSILQINPKNRVSIIEIMKKVSMVKNFTREGPLTDVPLMDENVFFNCFAAPVDEVSPCFAQQRLDDSDATTLFASSSSSNIHLSEFITTKQKTITNAYTASSSTSLDTTPFVSDVENCNKQYFPIQEKLSFL</sequence>
<dbReference type="PROSITE" id="PS00107">
    <property type="entry name" value="PROTEIN_KINASE_ATP"/>
    <property type="match status" value="1"/>
</dbReference>
<keyword evidence="2 10" id="KW-0723">Serine/threonine-protein kinase</keyword>
<comment type="catalytic activity">
    <reaction evidence="8">
        <text>L-seryl-[protein] + ATP = O-phospho-L-seryl-[protein] + ADP + H(+)</text>
        <dbReference type="Rhea" id="RHEA:17989"/>
        <dbReference type="Rhea" id="RHEA-COMP:9863"/>
        <dbReference type="Rhea" id="RHEA-COMP:11604"/>
        <dbReference type="ChEBI" id="CHEBI:15378"/>
        <dbReference type="ChEBI" id="CHEBI:29999"/>
        <dbReference type="ChEBI" id="CHEBI:30616"/>
        <dbReference type="ChEBI" id="CHEBI:83421"/>
        <dbReference type="ChEBI" id="CHEBI:456216"/>
        <dbReference type="EC" id="2.7.11.1"/>
    </reaction>
</comment>
<dbReference type="PROSITE" id="PS50011">
    <property type="entry name" value="PROTEIN_KINASE_DOM"/>
    <property type="match status" value="1"/>
</dbReference>
<dbReference type="EC" id="2.7.11.1" evidence="1"/>
<dbReference type="Gene3D" id="1.10.510.10">
    <property type="entry name" value="Transferase(Phosphotransferase) domain 1"/>
    <property type="match status" value="1"/>
</dbReference>
<dbReference type="GeneID" id="13883174"/>
<dbReference type="InParanoid" id="H2AVN7"/>
<evidence type="ECO:0000256" key="4">
    <source>
        <dbReference type="ARBA" id="ARBA00022741"/>
    </source>
</evidence>
<keyword evidence="5" id="KW-0418">Kinase</keyword>
<dbReference type="InterPro" id="IPR011009">
    <property type="entry name" value="Kinase-like_dom_sf"/>
</dbReference>
<dbReference type="GO" id="GO:0005524">
    <property type="term" value="F:ATP binding"/>
    <property type="evidence" value="ECO:0007669"/>
    <property type="project" value="UniProtKB-UniRule"/>
</dbReference>
<feature type="binding site" evidence="9">
    <location>
        <position position="43"/>
    </location>
    <ligand>
        <name>ATP</name>
        <dbReference type="ChEBI" id="CHEBI:30616"/>
    </ligand>
</feature>
<dbReference type="PANTHER" id="PTHR43895:SF32">
    <property type="entry name" value="SERINE_THREONINE-PROTEIN KINASE CHK1"/>
    <property type="match status" value="1"/>
</dbReference>
<evidence type="ECO:0000256" key="8">
    <source>
        <dbReference type="ARBA" id="ARBA00048679"/>
    </source>
</evidence>
<dbReference type="AlphaFoldDB" id="H2AVN7"/>
<evidence type="ECO:0000256" key="1">
    <source>
        <dbReference type="ARBA" id="ARBA00012513"/>
    </source>
</evidence>
<dbReference type="GO" id="GO:0000082">
    <property type="term" value="P:G1/S transition of mitotic cell cycle"/>
    <property type="evidence" value="ECO:0007669"/>
    <property type="project" value="EnsemblFungi"/>
</dbReference>
<gene>
    <name evidence="12" type="primary">KAFR0E02850</name>
    <name evidence="12" type="ORF">KAFR_0E02850</name>
</gene>
<dbReference type="SUPFAM" id="SSF56112">
    <property type="entry name" value="Protein kinase-like (PK-like)"/>
    <property type="match status" value="1"/>
</dbReference>
<keyword evidence="4 9" id="KW-0547">Nucleotide-binding</keyword>
<evidence type="ECO:0000256" key="6">
    <source>
        <dbReference type="ARBA" id="ARBA00022840"/>
    </source>
</evidence>
<dbReference type="InterPro" id="IPR017441">
    <property type="entry name" value="Protein_kinase_ATP_BS"/>
</dbReference>
<dbReference type="RefSeq" id="XP_003957572.1">
    <property type="nucleotide sequence ID" value="XM_003957523.1"/>
</dbReference>
<proteinExistence type="inferred from homology"/>
<evidence type="ECO:0000259" key="11">
    <source>
        <dbReference type="PROSITE" id="PS50011"/>
    </source>
</evidence>
<dbReference type="InterPro" id="IPR008271">
    <property type="entry name" value="Ser/Thr_kinase_AS"/>
</dbReference>
<organism evidence="12 13">
    <name type="scientific">Kazachstania africana (strain ATCC 22294 / BCRC 22015 / CBS 2517 / CECT 1963 / NBRC 1671 / NRRL Y-8276)</name>
    <name type="common">Yeast</name>
    <name type="synonym">Kluyveromyces africanus</name>
    <dbReference type="NCBI Taxonomy" id="1071382"/>
    <lineage>
        <taxon>Eukaryota</taxon>
        <taxon>Fungi</taxon>
        <taxon>Dikarya</taxon>
        <taxon>Ascomycota</taxon>
        <taxon>Saccharomycotina</taxon>
        <taxon>Saccharomycetes</taxon>
        <taxon>Saccharomycetales</taxon>
        <taxon>Saccharomycetaceae</taxon>
        <taxon>Kazachstania</taxon>
    </lineage>
</organism>
<keyword evidence="13" id="KW-1185">Reference proteome</keyword>
<feature type="domain" description="Protein kinase" evidence="11">
    <location>
        <begin position="10"/>
        <end position="316"/>
    </location>
</feature>
<dbReference type="GO" id="GO:0032880">
    <property type="term" value="P:regulation of protein localization"/>
    <property type="evidence" value="ECO:0007669"/>
    <property type="project" value="EnsemblFungi"/>
</dbReference>
<protein>
    <recommendedName>
        <fullName evidence="1">non-specific serine/threonine protein kinase</fullName>
        <ecNumber evidence="1">2.7.11.1</ecNumber>
    </recommendedName>
</protein>
<dbReference type="GO" id="GO:0007165">
    <property type="term" value="P:signal transduction"/>
    <property type="evidence" value="ECO:0007669"/>
    <property type="project" value="TreeGrafter"/>
</dbReference>
<dbReference type="Gene3D" id="3.30.200.20">
    <property type="entry name" value="Phosphorylase Kinase, domain 1"/>
    <property type="match status" value="1"/>
</dbReference>
<dbReference type="KEGG" id="kaf:KAFR_0E02850"/>
<evidence type="ECO:0000256" key="2">
    <source>
        <dbReference type="ARBA" id="ARBA00022527"/>
    </source>
</evidence>
<evidence type="ECO:0000256" key="10">
    <source>
        <dbReference type="RuleBase" id="RU000304"/>
    </source>
</evidence>
<comment type="catalytic activity">
    <reaction evidence="7">
        <text>L-threonyl-[protein] + ATP = O-phospho-L-threonyl-[protein] + ADP + H(+)</text>
        <dbReference type="Rhea" id="RHEA:46608"/>
        <dbReference type="Rhea" id="RHEA-COMP:11060"/>
        <dbReference type="Rhea" id="RHEA-COMP:11605"/>
        <dbReference type="ChEBI" id="CHEBI:15378"/>
        <dbReference type="ChEBI" id="CHEBI:30013"/>
        <dbReference type="ChEBI" id="CHEBI:30616"/>
        <dbReference type="ChEBI" id="CHEBI:61977"/>
        <dbReference type="ChEBI" id="CHEBI:456216"/>
        <dbReference type="EC" id="2.7.11.1"/>
    </reaction>
</comment>
<evidence type="ECO:0000256" key="3">
    <source>
        <dbReference type="ARBA" id="ARBA00022679"/>
    </source>
</evidence>
<dbReference type="Pfam" id="PF00069">
    <property type="entry name" value="Pkinase"/>
    <property type="match status" value="1"/>
</dbReference>
<comment type="similarity">
    <text evidence="10">Belongs to the protein kinase superfamily.</text>
</comment>
<dbReference type="GO" id="GO:0004674">
    <property type="term" value="F:protein serine/threonine kinase activity"/>
    <property type="evidence" value="ECO:0007669"/>
    <property type="project" value="UniProtKB-KW"/>
</dbReference>
<dbReference type="eggNOG" id="KOG0583">
    <property type="taxonomic scope" value="Eukaryota"/>
</dbReference>
<dbReference type="HOGENOM" id="CLU_000288_172_4_1"/>
<evidence type="ECO:0000313" key="13">
    <source>
        <dbReference type="Proteomes" id="UP000005220"/>
    </source>
</evidence>
<dbReference type="EMBL" id="HE650825">
    <property type="protein sequence ID" value="CCF58437.1"/>
    <property type="molecule type" value="Genomic_DNA"/>
</dbReference>
<keyword evidence="6 9" id="KW-0067">ATP-binding</keyword>
<keyword evidence="3" id="KW-0808">Transferase</keyword>
<dbReference type="SMART" id="SM00220">
    <property type="entry name" value="S_TKc"/>
    <property type="match status" value="1"/>
</dbReference>
<dbReference type="Proteomes" id="UP000005220">
    <property type="component" value="Chromosome 5"/>
</dbReference>
<evidence type="ECO:0000256" key="7">
    <source>
        <dbReference type="ARBA" id="ARBA00047899"/>
    </source>
</evidence>
<dbReference type="PROSITE" id="PS00108">
    <property type="entry name" value="PROTEIN_KINASE_ST"/>
    <property type="match status" value="1"/>
</dbReference>
<dbReference type="STRING" id="1071382.H2AVN7"/>